<feature type="signal peptide" evidence="1">
    <location>
        <begin position="1"/>
        <end position="20"/>
    </location>
</feature>
<reference evidence="2" key="1">
    <citation type="submission" date="2021-11" db="EMBL/GenBank/DDBJ databases">
        <authorList>
            <consortium name="Genoscope - CEA"/>
            <person name="William W."/>
        </authorList>
    </citation>
    <scope>NUCLEOTIDE SEQUENCE</scope>
</reference>
<evidence type="ECO:0000256" key="1">
    <source>
        <dbReference type="SAM" id="SignalP"/>
    </source>
</evidence>
<proteinExistence type="predicted"/>
<protein>
    <recommendedName>
        <fullName evidence="4">Protein arginine methyltransferase NDUFAF7</fullName>
    </recommendedName>
</protein>
<keyword evidence="1" id="KW-0732">Signal</keyword>
<evidence type="ECO:0000313" key="2">
    <source>
        <dbReference type="EMBL" id="CAH0367096.1"/>
    </source>
</evidence>
<dbReference type="OrthoDB" id="10615459at2759"/>
<keyword evidence="3" id="KW-1185">Reference proteome</keyword>
<dbReference type="EMBL" id="CAKKNE010000002">
    <property type="protein sequence ID" value="CAH0367096.1"/>
    <property type="molecule type" value="Genomic_DNA"/>
</dbReference>
<name>A0A8J2SG80_9STRA</name>
<feature type="chain" id="PRO_5035224587" description="Protein arginine methyltransferase NDUFAF7" evidence="1">
    <location>
        <begin position="21"/>
        <end position="327"/>
    </location>
</feature>
<organism evidence="2 3">
    <name type="scientific">Pelagomonas calceolata</name>
    <dbReference type="NCBI Taxonomy" id="35677"/>
    <lineage>
        <taxon>Eukaryota</taxon>
        <taxon>Sar</taxon>
        <taxon>Stramenopiles</taxon>
        <taxon>Ochrophyta</taxon>
        <taxon>Pelagophyceae</taxon>
        <taxon>Pelagomonadales</taxon>
        <taxon>Pelagomonadaceae</taxon>
        <taxon>Pelagomonas</taxon>
    </lineage>
</organism>
<evidence type="ECO:0000313" key="3">
    <source>
        <dbReference type="Proteomes" id="UP000789595"/>
    </source>
</evidence>
<dbReference type="Proteomes" id="UP000789595">
    <property type="component" value="Unassembled WGS sequence"/>
</dbReference>
<comment type="caution">
    <text evidence="2">The sequence shown here is derived from an EMBL/GenBank/DDBJ whole genome shotgun (WGS) entry which is preliminary data.</text>
</comment>
<accession>A0A8J2SG80</accession>
<gene>
    <name evidence="2" type="ORF">PECAL_2P01010</name>
</gene>
<dbReference type="AlphaFoldDB" id="A0A8J2SG80"/>
<evidence type="ECO:0008006" key="4">
    <source>
        <dbReference type="Google" id="ProtNLM"/>
    </source>
</evidence>
<sequence length="327" mass="35525">MIFGGLAPLFFLAAAGRAIAQETSCAAPCPLSRADAEAILARQQARSATLAAAVPPKLLAKVKNTQQRRRVKGEFHDQFAASKVLAWAVTAPGSAAGDILEIGASNGAGTTGILARALKAAIAAGTSSENRRLLSLEVRPEKFLVGEAFRKAQRWPSQLMLASSINESQFPSQHDPQRPESATWLRRERESAREHQVGVLGPLCASRRYGLLNVDGGAFTGWAEWDIIRQLCSRVAWVALDDTDFKTRMMLEYARAHPAEWEVVYEETVSQELKGGMLIKHYRTGSRSARGEHKATLDALVAAPVRAGATPLYRNFALLRNRAAPGE</sequence>